<dbReference type="GO" id="GO:0008171">
    <property type="term" value="F:O-methyltransferase activity"/>
    <property type="evidence" value="ECO:0007669"/>
    <property type="project" value="InterPro"/>
</dbReference>
<accession>A0AAE3YGF9</accession>
<dbReference type="InterPro" id="IPR029063">
    <property type="entry name" value="SAM-dependent_MTases_sf"/>
</dbReference>
<keyword evidence="1" id="KW-0489">Methyltransferase</keyword>
<dbReference type="Proteomes" id="UP001247307">
    <property type="component" value="Unassembled WGS sequence"/>
</dbReference>
<comment type="caution">
    <text evidence="4">The sequence shown here is derived from an EMBL/GenBank/DDBJ whole genome shotgun (WGS) entry which is preliminary data.</text>
</comment>
<evidence type="ECO:0000256" key="3">
    <source>
        <dbReference type="ARBA" id="ARBA00022691"/>
    </source>
</evidence>
<keyword evidence="5" id="KW-1185">Reference proteome</keyword>
<name>A0AAE3YGF9_9MICC</name>
<dbReference type="SUPFAM" id="SSF53335">
    <property type="entry name" value="S-adenosyl-L-methionine-dependent methyltransferases"/>
    <property type="match status" value="1"/>
</dbReference>
<organism evidence="4 5">
    <name type="scientific">Falsarthrobacter nasiphocae</name>
    <dbReference type="NCBI Taxonomy" id="189863"/>
    <lineage>
        <taxon>Bacteria</taxon>
        <taxon>Bacillati</taxon>
        <taxon>Actinomycetota</taxon>
        <taxon>Actinomycetes</taxon>
        <taxon>Micrococcales</taxon>
        <taxon>Micrococcaceae</taxon>
        <taxon>Falsarthrobacter</taxon>
    </lineage>
</organism>
<dbReference type="GO" id="GO:0032259">
    <property type="term" value="P:methylation"/>
    <property type="evidence" value="ECO:0007669"/>
    <property type="project" value="UniProtKB-KW"/>
</dbReference>
<keyword evidence="3" id="KW-0949">S-adenosyl-L-methionine</keyword>
<proteinExistence type="predicted"/>
<dbReference type="PANTHER" id="PTHR10509:SF85">
    <property type="entry name" value="O-METHYLTRANSFERASE RV1220C-RELATED"/>
    <property type="match status" value="1"/>
</dbReference>
<evidence type="ECO:0000313" key="5">
    <source>
        <dbReference type="Proteomes" id="UP001247307"/>
    </source>
</evidence>
<reference evidence="4" key="1">
    <citation type="submission" date="2023-07" db="EMBL/GenBank/DDBJ databases">
        <title>Sequencing the genomes of 1000 actinobacteria strains.</title>
        <authorList>
            <person name="Klenk H.-P."/>
        </authorList>
    </citation>
    <scope>NUCLEOTIDE SEQUENCE</scope>
    <source>
        <strain evidence="4">DSM 13988</strain>
    </source>
</reference>
<dbReference type="EMBL" id="JAVDUI010000001">
    <property type="protein sequence ID" value="MDR6891478.1"/>
    <property type="molecule type" value="Genomic_DNA"/>
</dbReference>
<dbReference type="Gene3D" id="3.40.50.150">
    <property type="entry name" value="Vaccinia Virus protein VP39"/>
    <property type="match status" value="1"/>
</dbReference>
<dbReference type="Pfam" id="PF01596">
    <property type="entry name" value="Methyltransf_3"/>
    <property type="match status" value="1"/>
</dbReference>
<protein>
    <submittedName>
        <fullName evidence="4">O-methyltransferase YrrM</fullName>
    </submittedName>
</protein>
<dbReference type="InterPro" id="IPR050362">
    <property type="entry name" value="Cation-dep_OMT"/>
</dbReference>
<dbReference type="PROSITE" id="PS51682">
    <property type="entry name" value="SAM_OMT_I"/>
    <property type="match status" value="1"/>
</dbReference>
<dbReference type="GO" id="GO:0008757">
    <property type="term" value="F:S-adenosylmethionine-dependent methyltransferase activity"/>
    <property type="evidence" value="ECO:0007669"/>
    <property type="project" value="TreeGrafter"/>
</dbReference>
<sequence length="211" mass="22408">MSADKRSAWSYAEGFHADDDVMLAARERAFDLGIDSVPASVATALTVLTTAVAPSHVVEVGTGVGVSTLAIVRGLAPHAALTTIDPDVEHLRAARETLTDAGVPLNRLRVIAGRGQDVLPRLTKSAYEMVVIDADREGLAEYVEMSVRLLRPGGLIVINDALAADTVQQPTNRSAGTTSARNAARYLAERDDMVTHLSPVADGMILATRKR</sequence>
<evidence type="ECO:0000256" key="1">
    <source>
        <dbReference type="ARBA" id="ARBA00022603"/>
    </source>
</evidence>
<keyword evidence="2" id="KW-0808">Transferase</keyword>
<evidence type="ECO:0000313" key="4">
    <source>
        <dbReference type="EMBL" id="MDR6891478.1"/>
    </source>
</evidence>
<dbReference type="PANTHER" id="PTHR10509">
    <property type="entry name" value="O-METHYLTRANSFERASE-RELATED"/>
    <property type="match status" value="1"/>
</dbReference>
<dbReference type="InterPro" id="IPR002935">
    <property type="entry name" value="SAM_O-MeTrfase"/>
</dbReference>
<dbReference type="AlphaFoldDB" id="A0AAE3YGF9"/>
<evidence type="ECO:0000256" key="2">
    <source>
        <dbReference type="ARBA" id="ARBA00022679"/>
    </source>
</evidence>
<gene>
    <name evidence="4" type="ORF">J2S35_000418</name>
</gene>
<dbReference type="RefSeq" id="WP_309849315.1">
    <property type="nucleotide sequence ID" value="NZ_BAAAIU010000024.1"/>
</dbReference>